<dbReference type="PROSITE" id="PS51669">
    <property type="entry name" value="4FE4S_MOW_BIS_MGD"/>
    <property type="match status" value="1"/>
</dbReference>
<evidence type="ECO:0000256" key="1">
    <source>
        <dbReference type="ARBA" id="ARBA00022485"/>
    </source>
</evidence>
<evidence type="ECO:0000256" key="2">
    <source>
        <dbReference type="ARBA" id="ARBA00022723"/>
    </source>
</evidence>
<evidence type="ECO:0000256" key="3">
    <source>
        <dbReference type="ARBA" id="ARBA00023004"/>
    </source>
</evidence>
<dbReference type="PANTHER" id="PTHR43105">
    <property type="entry name" value="RESPIRATORY NITRATE REDUCTASE"/>
    <property type="match status" value="1"/>
</dbReference>
<dbReference type="PANTHER" id="PTHR43105:SF10">
    <property type="entry name" value="NADH-QUINONE OXIDOREDUCTASE SUBUNIT G"/>
    <property type="match status" value="1"/>
</dbReference>
<feature type="compositionally biased region" description="Basic and acidic residues" evidence="5">
    <location>
        <begin position="1"/>
        <end position="10"/>
    </location>
</feature>
<evidence type="ECO:0000313" key="8">
    <source>
        <dbReference type="Proteomes" id="UP001596096"/>
    </source>
</evidence>
<dbReference type="SUPFAM" id="SSF53706">
    <property type="entry name" value="Formate dehydrogenase/DMSO reductase, domains 1-3"/>
    <property type="match status" value="1"/>
</dbReference>
<protein>
    <recommendedName>
        <fullName evidence="6">4Fe-4S Mo/W bis-MGD-type domain-containing protein</fullName>
    </recommendedName>
</protein>
<dbReference type="RefSeq" id="WP_246640086.1">
    <property type="nucleotide sequence ID" value="NZ_JAHKRN010000017.1"/>
</dbReference>
<keyword evidence="4" id="KW-0411">Iron-sulfur</keyword>
<keyword evidence="2" id="KW-0479">Metal-binding</keyword>
<keyword evidence="3" id="KW-0408">Iron</keyword>
<dbReference type="Gene3D" id="3.30.200.210">
    <property type="match status" value="1"/>
</dbReference>
<name>A0ABW1C549_9ACTN</name>
<organism evidence="7 8">
    <name type="scientific">Nonomuraea harbinensis</name>
    <dbReference type="NCBI Taxonomy" id="1286938"/>
    <lineage>
        <taxon>Bacteria</taxon>
        <taxon>Bacillati</taxon>
        <taxon>Actinomycetota</taxon>
        <taxon>Actinomycetes</taxon>
        <taxon>Streptosporangiales</taxon>
        <taxon>Streptosporangiaceae</taxon>
        <taxon>Nonomuraea</taxon>
    </lineage>
</organism>
<evidence type="ECO:0000256" key="5">
    <source>
        <dbReference type="SAM" id="MobiDB-lite"/>
    </source>
</evidence>
<dbReference type="InterPro" id="IPR050123">
    <property type="entry name" value="Prok_molybdopt-oxidoreductase"/>
</dbReference>
<comment type="caution">
    <text evidence="7">The sequence shown here is derived from an EMBL/GenBank/DDBJ whole genome shotgun (WGS) entry which is preliminary data.</text>
</comment>
<dbReference type="InterPro" id="IPR006963">
    <property type="entry name" value="Mopterin_OxRdtase_4Fe-4S_dom"/>
</dbReference>
<gene>
    <name evidence="7" type="ORF">ACFPUY_37090</name>
</gene>
<proteinExistence type="predicted"/>
<keyword evidence="1" id="KW-0004">4Fe-4S</keyword>
<evidence type="ECO:0000259" key="6">
    <source>
        <dbReference type="PROSITE" id="PS51669"/>
    </source>
</evidence>
<reference evidence="8" key="1">
    <citation type="journal article" date="2019" name="Int. J. Syst. Evol. Microbiol.">
        <title>The Global Catalogue of Microorganisms (GCM) 10K type strain sequencing project: providing services to taxonomists for standard genome sequencing and annotation.</title>
        <authorList>
            <consortium name="The Broad Institute Genomics Platform"/>
            <consortium name="The Broad Institute Genome Sequencing Center for Infectious Disease"/>
            <person name="Wu L."/>
            <person name="Ma J."/>
        </authorList>
    </citation>
    <scope>NUCLEOTIDE SEQUENCE [LARGE SCALE GENOMIC DNA]</scope>
    <source>
        <strain evidence="8">CGMCC 4.7106</strain>
    </source>
</reference>
<dbReference type="EMBL" id="JBHSNW010000027">
    <property type="protein sequence ID" value="MFC5820744.1"/>
    <property type="molecule type" value="Genomic_DNA"/>
</dbReference>
<evidence type="ECO:0000313" key="7">
    <source>
        <dbReference type="EMBL" id="MFC5820744.1"/>
    </source>
</evidence>
<feature type="domain" description="4Fe-4S Mo/W bis-MGD-type" evidence="6">
    <location>
        <begin position="64"/>
        <end position="120"/>
    </location>
</feature>
<keyword evidence="8" id="KW-1185">Reference proteome</keyword>
<accession>A0ABW1C549</accession>
<dbReference type="Proteomes" id="UP001596096">
    <property type="component" value="Unassembled WGS sequence"/>
</dbReference>
<evidence type="ECO:0000256" key="4">
    <source>
        <dbReference type="ARBA" id="ARBA00023014"/>
    </source>
</evidence>
<feature type="region of interest" description="Disordered" evidence="5">
    <location>
        <begin position="1"/>
        <end position="23"/>
    </location>
</feature>
<sequence>MSDRIADPWGRRTPYGPPSAAERVAASLPGPVRRVLPREIGQRATWPVRVDMFLEEGVAEADVDRWVRAASILHSNGDAMDIAVAGGRIVGVRGRAGDRVNRGRLDPKDLYGWQANNSPDRLTRPLVRQDGQLVETGWDDAMGHAQLGQPAHRRAGPAVERRLVRHPALGAADARHADLPLRRAGLDQAAVDLGHEPRRLPA</sequence>